<protein>
    <recommendedName>
        <fullName evidence="4">DUF4283 domain-containing protein</fullName>
    </recommendedName>
</protein>
<evidence type="ECO:0008006" key="4">
    <source>
        <dbReference type="Google" id="ProtNLM"/>
    </source>
</evidence>
<dbReference type="EMBL" id="BKCJ010001390">
    <property type="protein sequence ID" value="GEU41086.1"/>
    <property type="molecule type" value="Genomic_DNA"/>
</dbReference>
<comment type="caution">
    <text evidence="3">The sequence shown here is derived from an EMBL/GenBank/DDBJ whole genome shotgun (WGS) entry which is preliminary data.</text>
</comment>
<feature type="region of interest" description="Disordered" evidence="1">
    <location>
        <begin position="1"/>
        <end position="21"/>
    </location>
</feature>
<gene>
    <name evidence="3" type="ORF">Tci_013064</name>
</gene>
<feature type="transmembrane region" description="Helical" evidence="2">
    <location>
        <begin position="125"/>
        <end position="146"/>
    </location>
</feature>
<evidence type="ECO:0000313" key="3">
    <source>
        <dbReference type="EMBL" id="GEU41086.1"/>
    </source>
</evidence>
<name>A0A6L2JVT0_TANCI</name>
<organism evidence="3">
    <name type="scientific">Tanacetum cinerariifolium</name>
    <name type="common">Dalmatian daisy</name>
    <name type="synonym">Chrysanthemum cinerariifolium</name>
    <dbReference type="NCBI Taxonomy" id="118510"/>
    <lineage>
        <taxon>Eukaryota</taxon>
        <taxon>Viridiplantae</taxon>
        <taxon>Streptophyta</taxon>
        <taxon>Embryophyta</taxon>
        <taxon>Tracheophyta</taxon>
        <taxon>Spermatophyta</taxon>
        <taxon>Magnoliopsida</taxon>
        <taxon>eudicotyledons</taxon>
        <taxon>Gunneridae</taxon>
        <taxon>Pentapetalae</taxon>
        <taxon>asterids</taxon>
        <taxon>campanulids</taxon>
        <taxon>Asterales</taxon>
        <taxon>Asteraceae</taxon>
        <taxon>Asteroideae</taxon>
        <taxon>Anthemideae</taxon>
        <taxon>Anthemidinae</taxon>
        <taxon>Tanacetum</taxon>
    </lineage>
</organism>
<evidence type="ECO:0000256" key="2">
    <source>
        <dbReference type="SAM" id="Phobius"/>
    </source>
</evidence>
<keyword evidence="2" id="KW-1133">Transmembrane helix</keyword>
<keyword evidence="2" id="KW-0812">Transmembrane</keyword>
<proteinExistence type="predicted"/>
<reference evidence="3" key="1">
    <citation type="journal article" date="2019" name="Sci. Rep.">
        <title>Draft genome of Tanacetum cinerariifolium, the natural source of mosquito coil.</title>
        <authorList>
            <person name="Yamashiro T."/>
            <person name="Shiraishi A."/>
            <person name="Satake H."/>
            <person name="Nakayama K."/>
        </authorList>
    </citation>
    <scope>NUCLEOTIDE SEQUENCE</scope>
</reference>
<sequence>MASKKVNSSGSSLWNVESSSTNTTPIAEKIDTIKRLIINGKATLVDDEGKPLAKVDSSGDHDSENEVASVDNKNGKFLASKKVGYGTNSLLEQWKKKNENDDYDFDPKNPPDSLWRLMVFCLKIIFDYVAATTQAVLIPFCLWFSIDRWFWSMWCCLELHGLNMNRGFLDSGGRNTNHRKKMNTDLGTGSFTESYRILNDASPLDASAVKKVVSPPVILESVAKEKQSSVVAASMPNVEKTSLGSYPPLPMQGTNPAGNTPGNSSYANFIGEPSREALNFHTLFTPRGYGVDVVVPVDSIRASSERFVNTAYGFFLGKRVAYPVVANYVKLHGVPVKAFSEDGLSAIATKLDTPLMLDSYTSDMFLQSWGRSSYARAMIELRVDVELKDTIVVAMPKITGEGYYTKIEKLIIDGKTTLVDDVGKPLKKVEYPDDHDSEDEIESVDNYMARSMALERVGFDTKSLLEQ</sequence>
<keyword evidence="2" id="KW-0472">Membrane</keyword>
<dbReference type="AlphaFoldDB" id="A0A6L2JVT0"/>
<evidence type="ECO:0000256" key="1">
    <source>
        <dbReference type="SAM" id="MobiDB-lite"/>
    </source>
</evidence>
<accession>A0A6L2JVT0</accession>